<dbReference type="AlphaFoldDB" id="A0A1Z5YRN9"/>
<organism evidence="1 2">
    <name type="scientific">Acetobacter cibinongensis</name>
    <dbReference type="NCBI Taxonomy" id="146475"/>
    <lineage>
        <taxon>Bacteria</taxon>
        <taxon>Pseudomonadati</taxon>
        <taxon>Pseudomonadota</taxon>
        <taxon>Alphaproteobacteria</taxon>
        <taxon>Acetobacterales</taxon>
        <taxon>Acetobacteraceae</taxon>
        <taxon>Acetobacter</taxon>
    </lineage>
</organism>
<evidence type="ECO:0000313" key="1">
    <source>
        <dbReference type="EMBL" id="OUI99550.1"/>
    </source>
</evidence>
<reference evidence="1 2" key="1">
    <citation type="submission" date="2014-06" db="EMBL/GenBank/DDBJ databases">
        <authorList>
            <person name="Ju J."/>
            <person name="Zhang J."/>
        </authorList>
    </citation>
    <scope>NUCLEOTIDE SEQUENCE [LARGE SCALE GENOMIC DNA]</scope>
    <source>
        <strain evidence="1 2">DsW_47</strain>
    </source>
</reference>
<name>A0A1Z5YRN9_9PROT</name>
<dbReference type="Proteomes" id="UP000196086">
    <property type="component" value="Unassembled WGS sequence"/>
</dbReference>
<protein>
    <submittedName>
        <fullName evidence="1">Uncharacterized protein</fullName>
    </submittedName>
</protein>
<evidence type="ECO:0000313" key="2">
    <source>
        <dbReference type="Proteomes" id="UP000196086"/>
    </source>
</evidence>
<dbReference type="OrthoDB" id="7226062at2"/>
<gene>
    <name evidence="1" type="ORF">HK14_14240</name>
</gene>
<accession>A0A1Z5YRN9</accession>
<dbReference type="RefSeq" id="WP_086652151.1">
    <property type="nucleotide sequence ID" value="NZ_JOMQ01000070.1"/>
</dbReference>
<proteinExistence type="predicted"/>
<comment type="caution">
    <text evidence="1">The sequence shown here is derived from an EMBL/GenBank/DDBJ whole genome shotgun (WGS) entry which is preliminary data.</text>
</comment>
<sequence>MSTLEMPNPSDILAEIVQNTCFDTPDRFDPLLNDIRSLLRSLAPDVSAGNLAKTVRAGVYFLRTSHSRRDVIADFFDSYPVGTTAAEILAVMECS</sequence>
<dbReference type="EMBL" id="JOMQ01000070">
    <property type="protein sequence ID" value="OUI99550.1"/>
    <property type="molecule type" value="Genomic_DNA"/>
</dbReference>